<sequence length="195" mass="22787">MDRNAYYAWVKTIAPYMKSNPYLPRVYVVDDRTDARGSKNPRYKMEKLYSPSELSMDALLGMAEKIQGDGAVDEDVALSVYNTYYHGEFETEEIAFEKFKLWFWKEHVVNLDFLHKAAHHDDNLKQAFDLEIEMSKMSELEYEIIEMLEKEVHPVTISLIMGVPVDWVYEVSENLPNDDKLEQAKFLDSRGILCI</sequence>
<comment type="caution">
    <text evidence="1">The sequence shown here is derived from an EMBL/GenBank/DDBJ whole genome shotgun (WGS) entry which is preliminary data.</text>
</comment>
<dbReference type="AlphaFoldDB" id="A0AAD5PLT1"/>
<dbReference type="Proteomes" id="UP000820818">
    <property type="component" value="Unassembled WGS sequence"/>
</dbReference>
<dbReference type="EMBL" id="WJBH02000296">
    <property type="protein sequence ID" value="KAI9549464.1"/>
    <property type="molecule type" value="Genomic_DNA"/>
</dbReference>
<accession>A0AAD5PLT1</accession>
<name>A0AAD5PLT1_9CRUS</name>
<evidence type="ECO:0000313" key="1">
    <source>
        <dbReference type="EMBL" id="KAI9549464.1"/>
    </source>
</evidence>
<reference evidence="1" key="1">
    <citation type="submission" date="2022-05" db="EMBL/GenBank/DDBJ databases">
        <title>A multi-omics perspective on studying reproductive biology in Daphnia sinensis.</title>
        <authorList>
            <person name="Jia J."/>
        </authorList>
    </citation>
    <scope>NUCLEOTIDE SEQUENCE</scope>
    <source>
        <strain evidence="1">WSL</strain>
    </source>
</reference>
<protein>
    <submittedName>
        <fullName evidence="1">Uncharacterized protein</fullName>
    </submittedName>
</protein>
<gene>
    <name evidence="1" type="ORF">GHT06_001864</name>
</gene>
<proteinExistence type="predicted"/>
<keyword evidence="2" id="KW-1185">Reference proteome</keyword>
<organism evidence="1 2">
    <name type="scientific">Daphnia sinensis</name>
    <dbReference type="NCBI Taxonomy" id="1820382"/>
    <lineage>
        <taxon>Eukaryota</taxon>
        <taxon>Metazoa</taxon>
        <taxon>Ecdysozoa</taxon>
        <taxon>Arthropoda</taxon>
        <taxon>Crustacea</taxon>
        <taxon>Branchiopoda</taxon>
        <taxon>Diplostraca</taxon>
        <taxon>Cladocera</taxon>
        <taxon>Anomopoda</taxon>
        <taxon>Daphniidae</taxon>
        <taxon>Daphnia</taxon>
        <taxon>Daphnia similis group</taxon>
    </lineage>
</organism>
<evidence type="ECO:0000313" key="2">
    <source>
        <dbReference type="Proteomes" id="UP000820818"/>
    </source>
</evidence>